<dbReference type="Proteomes" id="UP001345691">
    <property type="component" value="Unassembled WGS sequence"/>
</dbReference>
<gene>
    <name evidence="1" type="ORF">LTR69_007716</name>
</gene>
<dbReference type="InterPro" id="IPR021858">
    <property type="entry name" value="Fun_TF"/>
</dbReference>
<dbReference type="EMBL" id="JAVRRF010000017">
    <property type="protein sequence ID" value="KAK5057078.1"/>
    <property type="molecule type" value="Genomic_DNA"/>
</dbReference>
<keyword evidence="2" id="KW-1185">Reference proteome</keyword>
<comment type="caution">
    <text evidence="1">The sequence shown here is derived from an EMBL/GenBank/DDBJ whole genome shotgun (WGS) entry which is preliminary data.</text>
</comment>
<name>A0ABR0J5X4_9EURO</name>
<reference evidence="1 2" key="1">
    <citation type="submission" date="2023-08" db="EMBL/GenBank/DDBJ databases">
        <title>Black Yeasts Isolated from many extreme environments.</title>
        <authorList>
            <person name="Coleine C."/>
            <person name="Stajich J.E."/>
            <person name="Selbmann L."/>
        </authorList>
    </citation>
    <scope>NUCLEOTIDE SEQUENCE [LARGE SCALE GENOMIC DNA]</scope>
    <source>
        <strain evidence="1 2">CCFEE 6328</strain>
    </source>
</reference>
<dbReference type="NCBIfam" id="TIGR00654">
    <property type="entry name" value="PhzF_family"/>
    <property type="match status" value="1"/>
</dbReference>
<evidence type="ECO:0008006" key="3">
    <source>
        <dbReference type="Google" id="ProtNLM"/>
    </source>
</evidence>
<evidence type="ECO:0000313" key="1">
    <source>
        <dbReference type="EMBL" id="KAK5057078.1"/>
    </source>
</evidence>
<evidence type="ECO:0000313" key="2">
    <source>
        <dbReference type="Proteomes" id="UP001345691"/>
    </source>
</evidence>
<sequence length="702" mass="78265">MDQSIHLVNVFTCNGQGGNLAPIMLEAEGLMDASMRDVARRHQRESAFVIPVHEDPKVDFQLRFFVPEHEMEMCGHATVGTAWLMHDLQITNKAVLDISTKSGYPHGKVTDVSDDTVVEEILSVLHVQRDQLAQWPIQNACTSRVKTAIPLKDVDTLNNLDPDFSKVKDLCEMLGSTGLYPYAIVQSDKTPIKVEARQFPKASGYPEDAATGIAAAALSYALAANGLLYIDEHAVVYQGRAMGCLSAINVQLDQDGCWIGGTCYRDPNQLRIRDESHATRQRASRGISTLTIHTIEVPLRERARAAFFSHYVIGLARTYSVLERINQQSPMDKHLAVSIDAVSLAFFHFQNCSKDASKLAHQEYLEALPLVNKALGSSEMVASDSTLLAVLLLDLFEKITNNNPRSTDSWMSHVKGALALFDFRQEQQLESHVSFRLSVRLVTNMVISCVAADAPVPSALIHLRRLMEPYIQGDPKWQVTGLCVEYANLRAAMLTGSLSRLEVLRRAKSLDHDYKSLADNLPPAWASQRVFLNKPSEHVFERYYDAHPDYFTAQTCNVIRIIRISLNDIIRTTYWAMSSTNDKDNLNFHGAIFATQIIDTMASDICAAAPQFTGAETAHTRIDEFYPVRKLHCYTLLIPLYVAGMYASEKTNVRPWVLKQLRLIASNSGIKNAGLVADMLERRDGTPLWSVYAILGSYAFAA</sequence>
<proteinExistence type="predicted"/>
<dbReference type="Pfam" id="PF02567">
    <property type="entry name" value="PhzC-PhzF"/>
    <property type="match status" value="2"/>
</dbReference>
<organism evidence="1 2">
    <name type="scientific">Exophiala sideris</name>
    <dbReference type="NCBI Taxonomy" id="1016849"/>
    <lineage>
        <taxon>Eukaryota</taxon>
        <taxon>Fungi</taxon>
        <taxon>Dikarya</taxon>
        <taxon>Ascomycota</taxon>
        <taxon>Pezizomycotina</taxon>
        <taxon>Eurotiomycetes</taxon>
        <taxon>Chaetothyriomycetidae</taxon>
        <taxon>Chaetothyriales</taxon>
        <taxon>Herpotrichiellaceae</taxon>
        <taxon>Exophiala</taxon>
    </lineage>
</organism>
<accession>A0ABR0J5X4</accession>
<dbReference type="InterPro" id="IPR053175">
    <property type="entry name" value="DHMBA_Reg_Transcription_Factor"/>
</dbReference>
<dbReference type="PANTHER" id="PTHR38791:SF1">
    <property type="entry name" value="TRANSCRIPTION FACTOR, PUTATIVE-RELATED"/>
    <property type="match status" value="1"/>
</dbReference>
<dbReference type="Pfam" id="PF11951">
    <property type="entry name" value="Fungal_trans_2"/>
    <property type="match status" value="1"/>
</dbReference>
<dbReference type="InterPro" id="IPR003719">
    <property type="entry name" value="Phenazine_PhzF-like"/>
</dbReference>
<dbReference type="PANTHER" id="PTHR38791">
    <property type="entry name" value="ZN(II)2CYS6 TRANSCRIPTION FACTOR (EUROFUNG)-RELATED-RELATED"/>
    <property type="match status" value="1"/>
</dbReference>
<dbReference type="SUPFAM" id="SSF54506">
    <property type="entry name" value="Diaminopimelate epimerase-like"/>
    <property type="match status" value="1"/>
</dbReference>
<protein>
    <recommendedName>
        <fullName evidence="3">Phenazine biosynthesis protein</fullName>
    </recommendedName>
</protein>
<dbReference type="Gene3D" id="3.10.310.10">
    <property type="entry name" value="Diaminopimelate Epimerase, Chain A, domain 1"/>
    <property type="match status" value="2"/>
</dbReference>